<dbReference type="GO" id="GO:0009279">
    <property type="term" value="C:cell outer membrane"/>
    <property type="evidence" value="ECO:0007669"/>
    <property type="project" value="TreeGrafter"/>
</dbReference>
<proteinExistence type="inferred from homology"/>
<feature type="domain" description="Big-1" evidence="4">
    <location>
        <begin position="1237"/>
        <end position="1347"/>
    </location>
</feature>
<feature type="compositionally biased region" description="Basic and acidic residues" evidence="2">
    <location>
        <begin position="2341"/>
        <end position="2350"/>
    </location>
</feature>
<dbReference type="PROSITE" id="PS51257">
    <property type="entry name" value="PROKAR_LIPOPROTEIN"/>
    <property type="match status" value="1"/>
</dbReference>
<evidence type="ECO:0000256" key="3">
    <source>
        <dbReference type="SAM" id="SignalP"/>
    </source>
</evidence>
<feature type="domain" description="Big-1" evidence="4">
    <location>
        <begin position="382"/>
        <end position="471"/>
    </location>
</feature>
<dbReference type="PANTHER" id="PTHR39576">
    <property type="entry name" value="ATTACHING AND EFFACING PROTEIN HOMOLOG-RELATED-RELATED"/>
    <property type="match status" value="1"/>
</dbReference>
<dbReference type="SMART" id="SM00634">
    <property type="entry name" value="BID_1"/>
    <property type="match status" value="12"/>
</dbReference>
<dbReference type="Pfam" id="PF02369">
    <property type="entry name" value="Big_1"/>
    <property type="match status" value="3"/>
</dbReference>
<feature type="domain" description="Big-1" evidence="4">
    <location>
        <begin position="585"/>
        <end position="681"/>
    </location>
</feature>
<feature type="domain" description="Big-1" evidence="4">
    <location>
        <begin position="690"/>
        <end position="786"/>
    </location>
</feature>
<keyword evidence="3" id="KW-0732">Signal</keyword>
<dbReference type="InterPro" id="IPR003344">
    <property type="entry name" value="Big_1_dom"/>
</dbReference>
<feature type="chain" id="PRO_5011963910" evidence="3">
    <location>
        <begin position="36"/>
        <end position="2441"/>
    </location>
</feature>
<dbReference type="STRING" id="1121400.SAMN02746065_103192"/>
<accession>A0A1W1ZV17</accession>
<dbReference type="InterPro" id="IPR008964">
    <property type="entry name" value="Invasin/intimin_cell_adhesion"/>
</dbReference>
<dbReference type="Proteomes" id="UP000192418">
    <property type="component" value="Unassembled WGS sequence"/>
</dbReference>
<dbReference type="InterPro" id="IPR013783">
    <property type="entry name" value="Ig-like_fold"/>
</dbReference>
<feature type="domain" description="Big-1" evidence="4">
    <location>
        <begin position="1656"/>
        <end position="1749"/>
    </location>
</feature>
<dbReference type="SUPFAM" id="SSF49373">
    <property type="entry name" value="Invasin/intimin cell-adhesion fragments"/>
    <property type="match status" value="14"/>
</dbReference>
<dbReference type="InterPro" id="IPR051715">
    <property type="entry name" value="Intimin-Invasin_domain"/>
</dbReference>
<evidence type="ECO:0000259" key="4">
    <source>
        <dbReference type="PROSITE" id="PS51127"/>
    </source>
</evidence>
<evidence type="ECO:0000313" key="6">
    <source>
        <dbReference type="Proteomes" id="UP000192418"/>
    </source>
</evidence>
<protein>
    <submittedName>
        <fullName evidence="5">Ig-like domain (Group 1)</fullName>
    </submittedName>
</protein>
<dbReference type="PROSITE" id="PS51127">
    <property type="entry name" value="BIG1"/>
    <property type="match status" value="7"/>
</dbReference>
<name>A0A1W1ZV17_9BACT</name>
<gene>
    <name evidence="5" type="ORF">SAMN02746065_103192</name>
</gene>
<evidence type="ECO:0000313" key="5">
    <source>
        <dbReference type="EMBL" id="SMC51941.1"/>
    </source>
</evidence>
<evidence type="ECO:0000256" key="1">
    <source>
        <dbReference type="ARBA" id="ARBA00010116"/>
    </source>
</evidence>
<feature type="domain" description="Big-1" evidence="4">
    <location>
        <begin position="479"/>
        <end position="577"/>
    </location>
</feature>
<feature type="region of interest" description="Disordered" evidence="2">
    <location>
        <begin position="2330"/>
        <end position="2372"/>
    </location>
</feature>
<feature type="signal peptide" evidence="3">
    <location>
        <begin position="1"/>
        <end position="35"/>
    </location>
</feature>
<organism evidence="5 6">
    <name type="scientific">Desulfocicer vacuolatum DSM 3385</name>
    <dbReference type="NCBI Taxonomy" id="1121400"/>
    <lineage>
        <taxon>Bacteria</taxon>
        <taxon>Pseudomonadati</taxon>
        <taxon>Thermodesulfobacteriota</taxon>
        <taxon>Desulfobacteria</taxon>
        <taxon>Desulfobacterales</taxon>
        <taxon>Desulfobacteraceae</taxon>
        <taxon>Desulfocicer</taxon>
    </lineage>
</organism>
<evidence type="ECO:0000256" key="2">
    <source>
        <dbReference type="SAM" id="MobiDB-lite"/>
    </source>
</evidence>
<dbReference type="PANTHER" id="PTHR39576:SF1">
    <property type="entry name" value="INVASIN"/>
    <property type="match status" value="1"/>
</dbReference>
<dbReference type="InterPro" id="IPR015217">
    <property type="entry name" value="Invasin_dom_3"/>
</dbReference>
<dbReference type="Pfam" id="PF09134">
    <property type="entry name" value="Invasin_D3"/>
    <property type="match status" value="2"/>
</dbReference>
<dbReference type="OrthoDB" id="5421158at2"/>
<feature type="domain" description="Big-1" evidence="4">
    <location>
        <begin position="795"/>
        <end position="891"/>
    </location>
</feature>
<keyword evidence="6" id="KW-1185">Reference proteome</keyword>
<sequence>MNMRLKKMRFKMVCSFCCFLLALVTAGCGSSGSHGDDSDPNHLNFSVQLINEATGNPTDAISDGNPGILKITVTFDSGAPATGKLVTATPTKGSFSVSADGTDSTDDNGIAEIKLVAVNEDGESVTGAGEISVQSGEYKMEMPFAFQIGVPDSTRLGAFIDDLFQGGVLASSLAPGETLSYGGTALIVADLVDGDGNPFDQPVTVQFASRCNATLTASVVSENGRAVCVYTSNGCSNTHDVVTATVLKGGTDLTAMVSIPLAQEATGSIEAVSVEPPNIAVAGTATSSKPENALVTFRVKDDKGNVMARELVFFSLTTTEGGITVSPLSRETDENGEVTALVKSGTVATSVRVKALAKDTTISTLSGNISIEETPLSESIGSISLTSGSVIVPADGESQVTLRATVLDKSGTPMPAVDVNFSTTLGTLSATTAWTRSDGIAEVQLRSTSSGTAVITANAHGFLTNLSLNFTPGASMNLSLEPAVTNDGTIETGESIDFRATLRDSRGNPIRGEQINFAFLDGGNNSGASLSRSSGITDDSGTAVVNYAAGDTPGVDWLGATLNSNQSISNTARMEVIRKTVTVGSMVINADPEVIQADGASSSAITVNIKDISGVAVPAGTEVVFSTTMGIFANGGTTLTMETNDDSGALTASLISALIPGDAKVTAVSGGVSQSVTVTFATTIEPVVGTIALTADPTLIPADGTGSTTIDALINDTTGTPIPQGQLVVFTTTLGTFADGSTRYELSTADDTGRIITSLNAGIVPGFAVVTASAGGISQSVVVTLASMDASDVGNILIDADPTVIPANGGSSSTLNITINDTAGNPVVSGHPVYVSTDLGTFANGNTSIELATTDDSGKLVTSLNAGTTPGFALVTVTSGGISQSVVVTISDINAPAVGDVSLTADPTAIPADGASSTTLTAVALDVGGNPVPQGTPIRFATETLGILDPNNLDGDRNARTLILETVDDTGTLAVSLIAGNTPGFTQVTATVGGVSQAVIVTFTDIDAPDVGNIKLTADPETIPADGTSSSTISAVVLSVGGNPVPQGTLFYFSTDLGTFFPDNRDQDNDPQTLTLATVDDSGTLIASLIAGITPGDAKVTVVAGGVSQSTTVSFEGAVIPEVGNITIDAASDTLPADGSSSTAITVTVTDVENMPMPAGTPVTLTTTLGTFPGGIDPDGAGPISSRRIFNISGTNGQINTSLIAPLSQTGTAVITATSGGASQLQEITITVNGNGEVSLVASPTSIIANGSSTATFTATVLDGGGNPVAGVPVVFKNLTGQGLTTVETNTFEGTGITDTSLFTHSGGALTLTMTHTGSSNFWVQLYDNNGNYLDLLKNTTGRITEETTIKQALPAGEYYLSVHADGNWTIKLESELGGTVVTDDFDELPTLLTQATNAVGQAIYTYTSTRVAQVVTIGIKANDVLADTSIEQIAGNAESMSVSASPNPMHPGTDTIVVARIVDANNNPISGESVDFAITVNNSGGSLAATSAVTDLDGQASVIYTAGFTTPVTDRITMTSGGFSEVQDVEVDANAIVVSMVTLTSDENQLPADGSSSTAIRVSVLDTNNTPMPSGTPIILTTTIGTFPNGVDPDGAGPISSRVILNTGDASGQIVTSLIAPLSETGTAVITATSGGVSQRINITIEGSDIEIADSLFLSTSKTSIITDGVDSAIITARVLDVGRVPIEGITVSFAATGGQISTASEVTDENGDAMVVLSSGGDKTNATVTITATVQTDVIATIPIQLSGSTVELNIGTTSLLEPDDGDPDNIIYDKTTLTVIVTDGGGEPVYNAFVDTGEQPVYKAFDAADLSGKKIVLVVTDPDAYDENKDPTGPYTDVNGMLEIMVFAVASSGPEGVDLTVKALEDSEELTLTVDGEPFQIKDPATSSISKDIGTTVNIEVQTPSNNKVKFITTMGSWSHSDPNDIVDESSWEGEKVVTIDPDGDGIVTAVFNTGNTAGVATIRVEELDSESPPNILAFDTLSVAISAPSIDAARLSLQVAPSVIAPSTGGTTNVTTLQATVKNTSNQVVSNAPVMFTLFRTTGGGEAINPPIVYTDSTGQAQSTFASGTLVSDSRGVFCLGRIAGASVAGPDNGFSFVENYYLPDRITRSSGDFEADGFVAGDVITVTNSTSNDGTYTLAGVTADTLTLISGDTLPAEEDDPATLQITAGAVAVSDNVFEFISGVSSGGGGIIRSDNGNFDTDGFDVDDVIRVSGSSSNDGTYTLSSVTGDALGLSDTLIEEGSGASLVIGTAEDTDVVSVVISGDASSVAIGGATVIQSYDESTYKYPMSVLVSDSNGNPVAGAIVNLSLWPTMYYQGTTGVDGPVRNGDGFPNEDLNRNQRLDVGEDSDGNGQIDPAKSTAGSVPATVTTDENGVAQFDYLYLKNYAGWLDVEIRATTLVYGSETSSILEFALGWMEGEKKNIPSSPWGSGTSTP</sequence>
<dbReference type="EMBL" id="FWXY01000003">
    <property type="protein sequence ID" value="SMC51941.1"/>
    <property type="molecule type" value="Genomic_DNA"/>
</dbReference>
<comment type="similarity">
    <text evidence="1">Belongs to the intimin/invasin family.</text>
</comment>
<reference evidence="5 6" key="1">
    <citation type="submission" date="2017-04" db="EMBL/GenBank/DDBJ databases">
        <authorList>
            <person name="Afonso C.L."/>
            <person name="Miller P.J."/>
            <person name="Scott M.A."/>
            <person name="Spackman E."/>
            <person name="Goraichik I."/>
            <person name="Dimitrov K.M."/>
            <person name="Suarez D.L."/>
            <person name="Swayne D.E."/>
        </authorList>
    </citation>
    <scope>NUCLEOTIDE SEQUENCE [LARGE SCALE GENOMIC DNA]</scope>
    <source>
        <strain evidence="5 6">DSM 3385</strain>
    </source>
</reference>
<dbReference type="Gene3D" id="2.60.40.10">
    <property type="entry name" value="Immunoglobulins"/>
    <property type="match status" value="13"/>
</dbReference>